<dbReference type="SUPFAM" id="SSF46689">
    <property type="entry name" value="Homeodomain-like"/>
    <property type="match status" value="1"/>
</dbReference>
<dbReference type="AlphaFoldDB" id="A0A7V8RUE3"/>
<evidence type="ECO:0000313" key="7">
    <source>
        <dbReference type="EMBL" id="KPG03066.1"/>
    </source>
</evidence>
<evidence type="ECO:0000256" key="3">
    <source>
        <dbReference type="ARBA" id="ARBA00023125"/>
    </source>
</evidence>
<keyword evidence="10" id="KW-1185">Reference proteome</keyword>
<dbReference type="InterPro" id="IPR050109">
    <property type="entry name" value="HTH-type_TetR-like_transc_reg"/>
</dbReference>
<dbReference type="KEGG" id="miz:BAB75_20780"/>
<evidence type="ECO:0000256" key="1">
    <source>
        <dbReference type="ARBA" id="ARBA00022491"/>
    </source>
</evidence>
<evidence type="ECO:0000313" key="9">
    <source>
        <dbReference type="Proteomes" id="UP000037843"/>
    </source>
</evidence>
<dbReference type="Gene3D" id="1.10.10.60">
    <property type="entry name" value="Homeodomain-like"/>
    <property type="match status" value="1"/>
</dbReference>
<dbReference type="Pfam" id="PF17932">
    <property type="entry name" value="TetR_C_24"/>
    <property type="match status" value="1"/>
</dbReference>
<dbReference type="GO" id="GO:0000976">
    <property type="term" value="F:transcription cis-regulatory region binding"/>
    <property type="evidence" value="ECO:0007669"/>
    <property type="project" value="TreeGrafter"/>
</dbReference>
<comment type="caution">
    <text evidence="7">The sequence shown here is derived from an EMBL/GenBank/DDBJ whole genome shotgun (WGS) entry which is preliminary data.</text>
</comment>
<dbReference type="InterPro" id="IPR009057">
    <property type="entry name" value="Homeodomain-like_sf"/>
</dbReference>
<dbReference type="Proteomes" id="UP000037962">
    <property type="component" value="Unassembled WGS sequence"/>
</dbReference>
<dbReference type="EMBL" id="LJFO01000023">
    <property type="protein sequence ID" value="KPG03066.1"/>
    <property type="molecule type" value="Genomic_DNA"/>
</dbReference>
<dbReference type="PRINTS" id="PR00455">
    <property type="entry name" value="HTHTETR"/>
</dbReference>
<dbReference type="GO" id="GO:0003700">
    <property type="term" value="F:DNA-binding transcription factor activity"/>
    <property type="evidence" value="ECO:0007669"/>
    <property type="project" value="TreeGrafter"/>
</dbReference>
<dbReference type="PANTHER" id="PTHR30055">
    <property type="entry name" value="HTH-TYPE TRANSCRIPTIONAL REGULATOR RUTR"/>
    <property type="match status" value="1"/>
</dbReference>
<keyword evidence="2" id="KW-0805">Transcription regulation</keyword>
<gene>
    <name evidence="7" type="ORF">AN908_26635</name>
    <name evidence="8" type="ORF">AN912_24330</name>
</gene>
<dbReference type="InterPro" id="IPR036271">
    <property type="entry name" value="Tet_transcr_reg_TetR-rel_C_sf"/>
</dbReference>
<dbReference type="InterPro" id="IPR001647">
    <property type="entry name" value="HTH_TetR"/>
</dbReference>
<feature type="domain" description="HTH tetR-type" evidence="6">
    <location>
        <begin position="2"/>
        <end position="62"/>
    </location>
</feature>
<dbReference type="PANTHER" id="PTHR30055:SF175">
    <property type="entry name" value="HTH-TYPE TRANSCRIPTIONAL REPRESSOR KSTR2"/>
    <property type="match status" value="1"/>
</dbReference>
<protein>
    <submittedName>
        <fullName evidence="7">TetR family transcriptional regulator</fullName>
    </submittedName>
</protein>
<dbReference type="InterPro" id="IPR041490">
    <property type="entry name" value="KstR2_TetR_C"/>
</dbReference>
<dbReference type="Pfam" id="PF00440">
    <property type="entry name" value="TetR_N"/>
    <property type="match status" value="1"/>
</dbReference>
<sequence>MAGRRDEILETFIRHVAERGYDQTNLGDIAGELGMSKGTIVHHFGTKAQLLRELEETYMTNHLEAVRVMWEQLPSPAERIAAMIYASTMVQVSSRAATVASQREVVKLSDDPAMQEVRKIRGELQANVAEEIRKGVKSKTFRRIDANLATLQLLGSLQWMWVWFNPDGAQSTEEVGASFVDIFLGGLLVDRYGLPSLADPKGHVVDVVRKALASAAGGQE</sequence>
<keyword evidence="3 5" id="KW-0238">DNA-binding</keyword>
<dbReference type="PROSITE" id="PS50977">
    <property type="entry name" value="HTH_TETR_2"/>
    <property type="match status" value="1"/>
</dbReference>
<dbReference type="RefSeq" id="WP_043076615.1">
    <property type="nucleotide sequence ID" value="NZ_CP011530.1"/>
</dbReference>
<keyword evidence="4" id="KW-0804">Transcription</keyword>
<evidence type="ECO:0000256" key="2">
    <source>
        <dbReference type="ARBA" id="ARBA00023015"/>
    </source>
</evidence>
<evidence type="ECO:0000313" key="8">
    <source>
        <dbReference type="EMBL" id="KPG26991.1"/>
    </source>
</evidence>
<evidence type="ECO:0000256" key="5">
    <source>
        <dbReference type="PROSITE-ProRule" id="PRU00335"/>
    </source>
</evidence>
<dbReference type="Gene3D" id="1.10.357.10">
    <property type="entry name" value="Tetracycline Repressor, domain 2"/>
    <property type="match status" value="1"/>
</dbReference>
<accession>A0A7V8RUE3</accession>
<organism evidence="7 9">
    <name type="scientific">Mycobacteroides immunogenum</name>
    <dbReference type="NCBI Taxonomy" id="83262"/>
    <lineage>
        <taxon>Bacteria</taxon>
        <taxon>Bacillati</taxon>
        <taxon>Actinomycetota</taxon>
        <taxon>Actinomycetes</taxon>
        <taxon>Mycobacteriales</taxon>
        <taxon>Mycobacteriaceae</taxon>
        <taxon>Mycobacteroides</taxon>
    </lineage>
</organism>
<evidence type="ECO:0000313" key="10">
    <source>
        <dbReference type="Proteomes" id="UP000037962"/>
    </source>
</evidence>
<evidence type="ECO:0000256" key="4">
    <source>
        <dbReference type="ARBA" id="ARBA00023163"/>
    </source>
</evidence>
<evidence type="ECO:0000259" key="6">
    <source>
        <dbReference type="PROSITE" id="PS50977"/>
    </source>
</evidence>
<proteinExistence type="predicted"/>
<dbReference type="Proteomes" id="UP000037843">
    <property type="component" value="Unassembled WGS sequence"/>
</dbReference>
<keyword evidence="1" id="KW-0678">Repressor</keyword>
<dbReference type="GeneID" id="45766297"/>
<dbReference type="SUPFAM" id="SSF48498">
    <property type="entry name" value="Tetracyclin repressor-like, C-terminal domain"/>
    <property type="match status" value="1"/>
</dbReference>
<name>A0A7V8RUE3_9MYCO</name>
<dbReference type="OrthoDB" id="1669699at2"/>
<feature type="DNA-binding region" description="H-T-H motif" evidence="5">
    <location>
        <begin position="25"/>
        <end position="44"/>
    </location>
</feature>
<dbReference type="EMBL" id="LJFS01000042">
    <property type="protein sequence ID" value="KPG26991.1"/>
    <property type="molecule type" value="Genomic_DNA"/>
</dbReference>
<reference evidence="9 10" key="1">
    <citation type="submission" date="2015-09" db="EMBL/GenBank/DDBJ databases">
        <title>Genome Sequences of Mycobacterium immunogenum Isolates, Recuperated from a Chloraminated Drinking Water Distribution System Simulator Subjected to Episodes of Nitrification.</title>
        <authorList>
            <person name="Gomez-Alvarez V."/>
            <person name="Revetta R.P."/>
        </authorList>
    </citation>
    <scope>NUCLEOTIDE SEQUENCE [LARGE SCALE GENOMIC DNA]</scope>
    <source>
        <strain evidence="7 9">H008</strain>
        <strain evidence="8 10">H076</strain>
    </source>
</reference>